<sequence length="393" mass="43395">MAAASPTLPEWLNYSRLQPHLVTVLGTLSERERIRATARQASYQRSNPSRAHRFSRLLPALSSKPDYASRYAVSVGGSPDHERENRYSDIIPYDRTRVVVSSTGLEKGGMDSAESRYLNANWVRELAGGKWWIATQAPLPNTAHTFLSAIMQPVTWLEPASSNASVSKVSRIRTVVQLTQNFESGMRKAHVYFPEEEGQSWNVFPDKGSVAPTLKVTLIRATLIEEAQCVKSTVSIEPLTSSHVDPVVFTHLLYGSWPDHGIPSAQNRESLLRFIRLVDDVNRDLSSQPITVDLDPNPPIMVNCSAGVGRTGAFIALSSLLRANGFLRPAGTSSQEPPLTPSPLGPLPQGMQDDLVAQEIDMLREQRPGMVQRDSQVTFIYEMLLAAFGHPVD</sequence>
<proteinExistence type="inferred from homology"/>
<reference evidence="4 5" key="1">
    <citation type="journal article" date="2012" name="Science">
        <title>The Paleozoic origin of enzymatic lignin decomposition reconstructed from 31 fungal genomes.</title>
        <authorList>
            <person name="Floudas D."/>
            <person name="Binder M."/>
            <person name="Riley R."/>
            <person name="Barry K."/>
            <person name="Blanchette R.A."/>
            <person name="Henrissat B."/>
            <person name="Martinez A.T."/>
            <person name="Otillar R."/>
            <person name="Spatafora J.W."/>
            <person name="Yadav J.S."/>
            <person name="Aerts A."/>
            <person name="Benoit I."/>
            <person name="Boyd A."/>
            <person name="Carlson A."/>
            <person name="Copeland A."/>
            <person name="Coutinho P.M."/>
            <person name="de Vries R.P."/>
            <person name="Ferreira P."/>
            <person name="Findley K."/>
            <person name="Foster B."/>
            <person name="Gaskell J."/>
            <person name="Glotzer D."/>
            <person name="Gorecki P."/>
            <person name="Heitman J."/>
            <person name="Hesse C."/>
            <person name="Hori C."/>
            <person name="Igarashi K."/>
            <person name="Jurgens J.A."/>
            <person name="Kallen N."/>
            <person name="Kersten P."/>
            <person name="Kohler A."/>
            <person name="Kuees U."/>
            <person name="Kumar T.K.A."/>
            <person name="Kuo A."/>
            <person name="LaButti K."/>
            <person name="Larrondo L.F."/>
            <person name="Lindquist E."/>
            <person name="Ling A."/>
            <person name="Lombard V."/>
            <person name="Lucas S."/>
            <person name="Lundell T."/>
            <person name="Martin R."/>
            <person name="McLaughlin D.J."/>
            <person name="Morgenstern I."/>
            <person name="Morin E."/>
            <person name="Murat C."/>
            <person name="Nagy L.G."/>
            <person name="Nolan M."/>
            <person name="Ohm R.A."/>
            <person name="Patyshakuliyeva A."/>
            <person name="Rokas A."/>
            <person name="Ruiz-Duenas F.J."/>
            <person name="Sabat G."/>
            <person name="Salamov A."/>
            <person name="Samejima M."/>
            <person name="Schmutz J."/>
            <person name="Slot J.C."/>
            <person name="St John F."/>
            <person name="Stenlid J."/>
            <person name="Sun H."/>
            <person name="Sun S."/>
            <person name="Syed K."/>
            <person name="Tsang A."/>
            <person name="Wiebenga A."/>
            <person name="Young D."/>
            <person name="Pisabarro A."/>
            <person name="Eastwood D.C."/>
            <person name="Martin F."/>
            <person name="Cullen D."/>
            <person name="Grigoriev I.V."/>
            <person name="Hibbett D.S."/>
        </authorList>
    </citation>
    <scope>NUCLEOTIDE SEQUENCE [LARGE SCALE GENOMIC DNA]</scope>
    <source>
        <strain evidence="4 5">MD-104</strain>
    </source>
</reference>
<dbReference type="SUPFAM" id="SSF52799">
    <property type="entry name" value="(Phosphotyrosine protein) phosphatases II"/>
    <property type="match status" value="1"/>
</dbReference>
<protein>
    <submittedName>
        <fullName evidence="4">Phosphotyrosine protein</fullName>
    </submittedName>
</protein>
<dbReference type="InterPro" id="IPR000242">
    <property type="entry name" value="PTP_cat"/>
</dbReference>
<dbReference type="InterPro" id="IPR029021">
    <property type="entry name" value="Prot-tyrosine_phosphatase-like"/>
</dbReference>
<dbReference type="PANTHER" id="PTHR19134:SF449">
    <property type="entry name" value="TYROSINE-PROTEIN PHOSPHATASE 1"/>
    <property type="match status" value="1"/>
</dbReference>
<dbReference type="PRINTS" id="PR00700">
    <property type="entry name" value="PRTYPHPHTASE"/>
</dbReference>
<evidence type="ECO:0000313" key="5">
    <source>
        <dbReference type="Proteomes" id="UP000218811"/>
    </source>
</evidence>
<dbReference type="SMART" id="SM00404">
    <property type="entry name" value="PTPc_motif"/>
    <property type="match status" value="1"/>
</dbReference>
<dbReference type="GO" id="GO:0004725">
    <property type="term" value="F:protein tyrosine phosphatase activity"/>
    <property type="evidence" value="ECO:0007669"/>
    <property type="project" value="InterPro"/>
</dbReference>
<evidence type="ECO:0000259" key="3">
    <source>
        <dbReference type="PROSITE" id="PS50056"/>
    </source>
</evidence>
<dbReference type="EMBL" id="KB467831">
    <property type="protein sequence ID" value="PCH34246.1"/>
    <property type="molecule type" value="Genomic_DNA"/>
</dbReference>
<dbReference type="Proteomes" id="UP000218811">
    <property type="component" value="Unassembled WGS sequence"/>
</dbReference>
<dbReference type="Gene3D" id="3.90.190.10">
    <property type="entry name" value="Protein tyrosine phosphatase superfamily"/>
    <property type="match status" value="1"/>
</dbReference>
<dbReference type="STRING" id="742152.A0A2H3IWB3"/>
<evidence type="ECO:0000256" key="1">
    <source>
        <dbReference type="ARBA" id="ARBA00009649"/>
    </source>
</evidence>
<keyword evidence="5" id="KW-1185">Reference proteome</keyword>
<dbReference type="Pfam" id="PF00102">
    <property type="entry name" value="Y_phosphatase"/>
    <property type="match status" value="2"/>
</dbReference>
<dbReference type="PANTHER" id="PTHR19134">
    <property type="entry name" value="RECEPTOR-TYPE TYROSINE-PROTEIN PHOSPHATASE"/>
    <property type="match status" value="1"/>
</dbReference>
<evidence type="ECO:0000259" key="2">
    <source>
        <dbReference type="PROSITE" id="PS50055"/>
    </source>
</evidence>
<dbReference type="InterPro" id="IPR003595">
    <property type="entry name" value="Tyr_Pase_cat"/>
</dbReference>
<comment type="similarity">
    <text evidence="1">Belongs to the protein-tyrosine phosphatase family. Non-receptor class subfamily.</text>
</comment>
<organism evidence="4 5">
    <name type="scientific">Wolfiporia cocos (strain MD-104)</name>
    <name type="common">Brown rot fungus</name>
    <dbReference type="NCBI Taxonomy" id="742152"/>
    <lineage>
        <taxon>Eukaryota</taxon>
        <taxon>Fungi</taxon>
        <taxon>Dikarya</taxon>
        <taxon>Basidiomycota</taxon>
        <taxon>Agaricomycotina</taxon>
        <taxon>Agaricomycetes</taxon>
        <taxon>Polyporales</taxon>
        <taxon>Phaeolaceae</taxon>
        <taxon>Wolfiporia</taxon>
    </lineage>
</organism>
<accession>A0A2H3IWB3</accession>
<evidence type="ECO:0000313" key="4">
    <source>
        <dbReference type="EMBL" id="PCH34246.1"/>
    </source>
</evidence>
<dbReference type="AlphaFoldDB" id="A0A2H3IWB3"/>
<dbReference type="InterPro" id="IPR000387">
    <property type="entry name" value="Tyr_Pase_dom"/>
</dbReference>
<gene>
    <name evidence="4" type="ORF">WOLCODRAFT_160724</name>
</gene>
<dbReference type="PROSITE" id="PS50056">
    <property type="entry name" value="TYR_PHOSPHATASE_2"/>
    <property type="match status" value="1"/>
</dbReference>
<dbReference type="PROSITE" id="PS50055">
    <property type="entry name" value="TYR_PHOSPHATASE_PTP"/>
    <property type="match status" value="1"/>
</dbReference>
<dbReference type="OrthoDB" id="10253954at2759"/>
<feature type="domain" description="Tyrosine-protein phosphatase" evidence="2">
    <location>
        <begin position="54"/>
        <end position="387"/>
    </location>
</feature>
<feature type="domain" description="Tyrosine specific protein phosphatases" evidence="3">
    <location>
        <begin position="272"/>
        <end position="378"/>
    </location>
</feature>
<name>A0A2H3IWB3_WOLCO</name>
<dbReference type="CDD" id="cd00047">
    <property type="entry name" value="PTPc"/>
    <property type="match status" value="1"/>
</dbReference>
<dbReference type="SMART" id="SM00194">
    <property type="entry name" value="PTPc"/>
    <property type="match status" value="1"/>
</dbReference>
<dbReference type="OMA" id="GHKWWIA"/>
<dbReference type="InterPro" id="IPR050348">
    <property type="entry name" value="Protein-Tyr_Phosphatase"/>
</dbReference>